<keyword evidence="2 5" id="KW-0813">Transport</keyword>
<evidence type="ECO:0000313" key="7">
    <source>
        <dbReference type="EMBL" id="EDX73148.1"/>
    </source>
</evidence>
<feature type="region of interest" description="Disordered" evidence="6">
    <location>
        <begin position="120"/>
        <end position="163"/>
    </location>
</feature>
<evidence type="ECO:0000256" key="6">
    <source>
        <dbReference type="SAM" id="MobiDB-lite"/>
    </source>
</evidence>
<dbReference type="PANTHER" id="PTHR42953">
    <property type="entry name" value="HIGH-AFFINITY ZINC UPTAKE SYSTEM PROTEIN ZNUA-RELATED"/>
    <property type="match status" value="1"/>
</dbReference>
<dbReference type="InterPro" id="IPR006128">
    <property type="entry name" value="Lipoprotein_PsaA-like"/>
</dbReference>
<keyword evidence="3" id="KW-0479">Metal-binding</keyword>
<comment type="subcellular location">
    <subcellularLocation>
        <location evidence="1">Cell envelope</location>
    </subcellularLocation>
</comment>
<dbReference type="EMBL" id="DS989859">
    <property type="protein sequence ID" value="EDX73148.1"/>
    <property type="molecule type" value="Genomic_DNA"/>
</dbReference>
<dbReference type="STRING" id="118168.MC7420_4395"/>
<dbReference type="eggNOG" id="COG0803">
    <property type="taxonomic scope" value="Bacteria"/>
</dbReference>
<comment type="similarity">
    <text evidence="5">Belongs to the bacterial solute-binding protein 9 family.</text>
</comment>
<evidence type="ECO:0000256" key="2">
    <source>
        <dbReference type="ARBA" id="ARBA00022448"/>
    </source>
</evidence>
<dbReference type="PRINTS" id="PR00691">
    <property type="entry name" value="ADHESINB"/>
</dbReference>
<evidence type="ECO:0000313" key="8">
    <source>
        <dbReference type="Proteomes" id="UP000003835"/>
    </source>
</evidence>
<dbReference type="PRINTS" id="PR00690">
    <property type="entry name" value="ADHESNFAMILY"/>
</dbReference>
<gene>
    <name evidence="7" type="ORF">MC7420_4395</name>
</gene>
<dbReference type="GO" id="GO:0046872">
    <property type="term" value="F:metal ion binding"/>
    <property type="evidence" value="ECO:0007669"/>
    <property type="project" value="UniProtKB-KW"/>
</dbReference>
<dbReference type="PANTHER" id="PTHR42953:SF1">
    <property type="entry name" value="METAL-BINDING PROTEIN HI_0362-RELATED"/>
    <property type="match status" value="1"/>
</dbReference>
<keyword evidence="8" id="KW-1185">Reference proteome</keyword>
<dbReference type="InterPro" id="IPR006129">
    <property type="entry name" value="AdhesinB"/>
</dbReference>
<accession>B4VY19</accession>
<dbReference type="InterPro" id="IPR006127">
    <property type="entry name" value="ZnuA-like"/>
</dbReference>
<evidence type="ECO:0000256" key="4">
    <source>
        <dbReference type="ARBA" id="ARBA00022729"/>
    </source>
</evidence>
<name>B4VY19_9CYAN</name>
<proteinExistence type="inferred from homology"/>
<evidence type="ECO:0000256" key="3">
    <source>
        <dbReference type="ARBA" id="ARBA00022723"/>
    </source>
</evidence>
<dbReference type="HOGENOM" id="CLU_016838_1_1_3"/>
<feature type="compositionally biased region" description="Basic and acidic residues" evidence="6">
    <location>
        <begin position="121"/>
        <end position="163"/>
    </location>
</feature>
<evidence type="ECO:0000256" key="1">
    <source>
        <dbReference type="ARBA" id="ARBA00004196"/>
    </source>
</evidence>
<dbReference type="GO" id="GO:0030001">
    <property type="term" value="P:metal ion transport"/>
    <property type="evidence" value="ECO:0007669"/>
    <property type="project" value="InterPro"/>
</dbReference>
<dbReference type="GO" id="GO:0030313">
    <property type="term" value="C:cell envelope"/>
    <property type="evidence" value="ECO:0007669"/>
    <property type="project" value="UniProtKB-SubCell"/>
</dbReference>
<sequence>MLALAIALTGCVQTNQTTVSPTENGTSGKKPSVVVSHRVLCDLTEEIAQDTIQLNCLLDPNQDPHTYRSTPSHRKAVETAQLILYGGYDGEPGVEGLIEASNTSAPIVAVFEEAVPNPLEGEAHHHNHNGDHHDHGEKEQVEHSDHEENHAADKGENVPDPHVWHDVQNSIAMVDVIRNQLTEINPDQADLYAENAQQLTSQLDQLDTWVNAQVETIPPGKRKIVTTHDALAYYVNAYGFEAAESLQGLSTEETPSAARVKELVGTIEQAKVPTIFVETTTNSTAIETVAREANVKVSEQKLFVGSLGAANSDTGTYIGMMTHNTCAIAKGLGGTCTPLNAPQLN</sequence>
<protein>
    <submittedName>
        <fullName evidence="7">Periplasmic solute binding protein family</fullName>
    </submittedName>
</protein>
<dbReference type="AlphaFoldDB" id="B4VY19"/>
<dbReference type="GO" id="GO:0007155">
    <property type="term" value="P:cell adhesion"/>
    <property type="evidence" value="ECO:0007669"/>
    <property type="project" value="InterPro"/>
</dbReference>
<evidence type="ECO:0000256" key="5">
    <source>
        <dbReference type="RuleBase" id="RU003512"/>
    </source>
</evidence>
<dbReference type="Pfam" id="PF01297">
    <property type="entry name" value="ZnuA"/>
    <property type="match status" value="1"/>
</dbReference>
<dbReference type="Gene3D" id="3.40.50.1980">
    <property type="entry name" value="Nitrogenase molybdenum iron protein domain"/>
    <property type="match status" value="2"/>
</dbReference>
<organism evidence="7 8">
    <name type="scientific">Coleofasciculus chthonoplastes PCC 7420</name>
    <dbReference type="NCBI Taxonomy" id="118168"/>
    <lineage>
        <taxon>Bacteria</taxon>
        <taxon>Bacillati</taxon>
        <taxon>Cyanobacteriota</taxon>
        <taxon>Cyanophyceae</taxon>
        <taxon>Coleofasciculales</taxon>
        <taxon>Coleofasciculaceae</taxon>
        <taxon>Coleofasciculus</taxon>
    </lineage>
</organism>
<keyword evidence="4" id="KW-0732">Signal</keyword>
<dbReference type="InterPro" id="IPR050492">
    <property type="entry name" value="Bact_metal-bind_prot9"/>
</dbReference>
<reference evidence="7 8" key="1">
    <citation type="submission" date="2008-07" db="EMBL/GenBank/DDBJ databases">
        <authorList>
            <person name="Tandeau de Marsac N."/>
            <person name="Ferriera S."/>
            <person name="Johnson J."/>
            <person name="Kravitz S."/>
            <person name="Beeson K."/>
            <person name="Sutton G."/>
            <person name="Rogers Y.-H."/>
            <person name="Friedman R."/>
            <person name="Frazier M."/>
            <person name="Venter J.C."/>
        </authorList>
    </citation>
    <scope>NUCLEOTIDE SEQUENCE [LARGE SCALE GENOMIC DNA]</scope>
    <source>
        <strain evidence="7 8">PCC 7420</strain>
    </source>
</reference>
<dbReference type="Proteomes" id="UP000003835">
    <property type="component" value="Unassembled WGS sequence"/>
</dbReference>
<dbReference type="SUPFAM" id="SSF53807">
    <property type="entry name" value="Helical backbone' metal receptor"/>
    <property type="match status" value="1"/>
</dbReference>